<name>A0A4Z1HGK5_9HELO</name>
<keyword evidence="4" id="KW-1185">Reference proteome</keyword>
<feature type="compositionally biased region" description="Polar residues" evidence="1">
    <location>
        <begin position="1"/>
        <end position="11"/>
    </location>
</feature>
<reference evidence="3 4" key="1">
    <citation type="submission" date="2017-12" db="EMBL/GenBank/DDBJ databases">
        <title>Comparative genomics of Botrytis spp.</title>
        <authorList>
            <person name="Valero-Jimenez C.A."/>
            <person name="Tapia P."/>
            <person name="Veloso J."/>
            <person name="Silva-Moreno E."/>
            <person name="Staats M."/>
            <person name="Valdes J.H."/>
            <person name="Van Kan J.A.L."/>
        </authorList>
    </citation>
    <scope>NUCLEOTIDE SEQUENCE [LARGE SCALE GENOMIC DNA]</scope>
    <source>
        <strain evidence="3 4">MUCL11595</strain>
    </source>
</reference>
<evidence type="ECO:0000259" key="2">
    <source>
        <dbReference type="Pfam" id="PF20150"/>
    </source>
</evidence>
<sequence length="497" mass="54623">MSFYNHFSNPSRPAPRSAGRLRGRGGQSGPSNGSAPTEGQNSTDITTATNDSGLSQNTEASVPATALKRKGKGKKNKWAKVDLNDIAPMAGPSIPAQPNVKGRGNYKKEQSFGLLLEDNDETPRQHEGPHRGVNIDGETLGEIADRLKKLDLEKATKPLTEFTLFPKLSSELRYKIWNLAVRSSPRILEVVLHPDFPCPPGGDREYIDSSNPNDLRKFNHGTWHISTPGQKVPAILQATRESRAEALRLFEKRYLNNFPANYPYRQNEERPWTYYNPSSVAIPRKSSLDSLSDAQISSVHVSTNVLTIHGNGLTARTSIPAFAELALEAAVLTSWQSQQKKRTEFEAEVDQARAGAGVPGCGANRWNNTPPSFSFVSLAPPLNDGKGKNLKHDAIQVPSEHMGKLTYRDNEFLTELAVKANLDIVPAQKAYVGEENREISLYNGTEKGIELAKEEIQKQLLKDFNANRRGPNHQGGDESRGGSRGRGGYGGRRGRGQ</sequence>
<feature type="compositionally biased region" description="Basic residues" evidence="1">
    <location>
        <begin position="67"/>
        <end position="78"/>
    </location>
</feature>
<gene>
    <name evidence="3" type="ORF">BCON_0274g00100</name>
</gene>
<accession>A0A4Z1HGK5</accession>
<dbReference type="Proteomes" id="UP000297527">
    <property type="component" value="Unassembled WGS sequence"/>
</dbReference>
<evidence type="ECO:0000313" key="4">
    <source>
        <dbReference type="Proteomes" id="UP000297527"/>
    </source>
</evidence>
<feature type="domain" description="2EXR" evidence="2">
    <location>
        <begin position="162"/>
        <end position="278"/>
    </location>
</feature>
<protein>
    <recommendedName>
        <fullName evidence="2">2EXR domain-containing protein</fullName>
    </recommendedName>
</protein>
<evidence type="ECO:0000313" key="3">
    <source>
        <dbReference type="EMBL" id="TGO47521.1"/>
    </source>
</evidence>
<dbReference type="EMBL" id="PQXN01000273">
    <property type="protein sequence ID" value="TGO47521.1"/>
    <property type="molecule type" value="Genomic_DNA"/>
</dbReference>
<evidence type="ECO:0000256" key="1">
    <source>
        <dbReference type="SAM" id="MobiDB-lite"/>
    </source>
</evidence>
<feature type="region of interest" description="Disordered" evidence="1">
    <location>
        <begin position="1"/>
        <end position="78"/>
    </location>
</feature>
<dbReference type="AlphaFoldDB" id="A0A4Z1HGK5"/>
<dbReference type="OrthoDB" id="3534410at2759"/>
<dbReference type="Pfam" id="PF20150">
    <property type="entry name" value="2EXR"/>
    <property type="match status" value="1"/>
</dbReference>
<proteinExistence type="predicted"/>
<comment type="caution">
    <text evidence="3">The sequence shown here is derived from an EMBL/GenBank/DDBJ whole genome shotgun (WGS) entry which is preliminary data.</text>
</comment>
<dbReference type="PANTHER" id="PTHR35910:SF1">
    <property type="entry name" value="2EXR DOMAIN-CONTAINING PROTEIN"/>
    <property type="match status" value="1"/>
</dbReference>
<feature type="compositionally biased region" description="Polar residues" evidence="1">
    <location>
        <begin position="29"/>
        <end position="60"/>
    </location>
</feature>
<dbReference type="InterPro" id="IPR045518">
    <property type="entry name" value="2EXR"/>
</dbReference>
<feature type="region of interest" description="Disordered" evidence="1">
    <location>
        <begin position="462"/>
        <end position="497"/>
    </location>
</feature>
<organism evidence="3 4">
    <name type="scientific">Botryotinia convoluta</name>
    <dbReference type="NCBI Taxonomy" id="54673"/>
    <lineage>
        <taxon>Eukaryota</taxon>
        <taxon>Fungi</taxon>
        <taxon>Dikarya</taxon>
        <taxon>Ascomycota</taxon>
        <taxon>Pezizomycotina</taxon>
        <taxon>Leotiomycetes</taxon>
        <taxon>Helotiales</taxon>
        <taxon>Sclerotiniaceae</taxon>
        <taxon>Botryotinia</taxon>
    </lineage>
</organism>
<dbReference type="PANTHER" id="PTHR35910">
    <property type="entry name" value="2EXR DOMAIN-CONTAINING PROTEIN"/>
    <property type="match status" value="1"/>
</dbReference>
<feature type="compositionally biased region" description="Gly residues" evidence="1">
    <location>
        <begin position="482"/>
        <end position="491"/>
    </location>
</feature>